<dbReference type="RefSeq" id="WP_110347664.1">
    <property type="nucleotide sequence ID" value="NZ_QJHL01000004.1"/>
</dbReference>
<sequence>MNNKLSITYLILIITPIVFSCRGPVKEENKNNTLASSLSVDAANEKYVIDIKESVVTWKGSNLLGSNNHTGYVYISKGELIIKNGNLMGGTAEVDMNTIEDEKHGRNNGLVDHLKEPDFFDVKKFPSSTIVLSKAAPINSENRKVAGNLTIKGITQPVTFPAKMEIKDGIAKLNGRLVIDRTKWDIRYKSGKFYDLLADQTISDSIEFYIKIVAKR</sequence>
<dbReference type="InterPro" id="IPR007372">
    <property type="entry name" value="Lipid/polyisoprenoid-bd_YceI"/>
</dbReference>
<dbReference type="Gene3D" id="2.40.128.110">
    <property type="entry name" value="Lipid/polyisoprenoid-binding, YceI-like"/>
    <property type="match status" value="1"/>
</dbReference>
<dbReference type="SMART" id="SM00867">
    <property type="entry name" value="YceI"/>
    <property type="match status" value="1"/>
</dbReference>
<organism evidence="2 3">
    <name type="scientific">Flavobacterium hydrophilum</name>
    <dbReference type="NCBI Taxonomy" id="2211445"/>
    <lineage>
        <taxon>Bacteria</taxon>
        <taxon>Pseudomonadati</taxon>
        <taxon>Bacteroidota</taxon>
        <taxon>Flavobacteriia</taxon>
        <taxon>Flavobacteriales</taxon>
        <taxon>Flavobacteriaceae</taxon>
        <taxon>Flavobacterium</taxon>
    </lineage>
</organism>
<name>A0A2V4BZ01_9FLAO</name>
<evidence type="ECO:0000259" key="1">
    <source>
        <dbReference type="SMART" id="SM00867"/>
    </source>
</evidence>
<dbReference type="AlphaFoldDB" id="A0A2V4BZ01"/>
<dbReference type="OrthoDB" id="951410at2"/>
<reference evidence="2 3" key="1">
    <citation type="submission" date="2018-05" db="EMBL/GenBank/DDBJ databases">
        <title>Flavobacterium sp. strain IMCC34758, incomplete genome.</title>
        <authorList>
            <person name="Joung Y."/>
        </authorList>
    </citation>
    <scope>NUCLEOTIDE SEQUENCE [LARGE SCALE GENOMIC DNA]</scope>
    <source>
        <strain evidence="2 3">IMCC34758</strain>
    </source>
</reference>
<comment type="caution">
    <text evidence="2">The sequence shown here is derived from an EMBL/GenBank/DDBJ whole genome shotgun (WGS) entry which is preliminary data.</text>
</comment>
<dbReference type="PANTHER" id="PTHR34406">
    <property type="entry name" value="PROTEIN YCEI"/>
    <property type="match status" value="1"/>
</dbReference>
<protein>
    <submittedName>
        <fullName evidence="2">Lipid-binding protein</fullName>
    </submittedName>
</protein>
<dbReference type="Proteomes" id="UP000247681">
    <property type="component" value="Unassembled WGS sequence"/>
</dbReference>
<dbReference type="InterPro" id="IPR036761">
    <property type="entry name" value="TTHA0802/YceI-like_sf"/>
</dbReference>
<dbReference type="EMBL" id="QJHL01000004">
    <property type="protein sequence ID" value="PXY43937.1"/>
    <property type="molecule type" value="Genomic_DNA"/>
</dbReference>
<dbReference type="SUPFAM" id="SSF101874">
    <property type="entry name" value="YceI-like"/>
    <property type="match status" value="1"/>
</dbReference>
<keyword evidence="3" id="KW-1185">Reference proteome</keyword>
<dbReference type="PANTHER" id="PTHR34406:SF1">
    <property type="entry name" value="PROTEIN YCEI"/>
    <property type="match status" value="1"/>
</dbReference>
<evidence type="ECO:0000313" key="3">
    <source>
        <dbReference type="Proteomes" id="UP000247681"/>
    </source>
</evidence>
<feature type="domain" description="Lipid/polyisoprenoid-binding YceI-like" evidence="1">
    <location>
        <begin position="46"/>
        <end position="215"/>
    </location>
</feature>
<dbReference type="PROSITE" id="PS51257">
    <property type="entry name" value="PROKAR_LIPOPROTEIN"/>
    <property type="match status" value="1"/>
</dbReference>
<accession>A0A2V4BZ01</accession>
<evidence type="ECO:0000313" key="2">
    <source>
        <dbReference type="EMBL" id="PXY43937.1"/>
    </source>
</evidence>
<gene>
    <name evidence="2" type="ORF">DMB68_15945</name>
</gene>
<dbReference type="Pfam" id="PF04264">
    <property type="entry name" value="YceI"/>
    <property type="match status" value="1"/>
</dbReference>
<proteinExistence type="predicted"/>